<proteinExistence type="predicted"/>
<dbReference type="AlphaFoldDB" id="A0A3T0D692"/>
<evidence type="ECO:0000313" key="2">
    <source>
        <dbReference type="Proteomes" id="UP000282930"/>
    </source>
</evidence>
<protein>
    <submittedName>
        <fullName evidence="1">Uncharacterized protein</fullName>
    </submittedName>
</protein>
<name>A0A3T0D692_9FIRM</name>
<sequence>MKQTSELEIIIKELKETLKIFNKATEIKPNDKDVLEKLEKFLDGISNLNSIFETLNDIIVKAKDIIAKEKGKMSYNFKLIESELIMELKEKGVPLRECSDGWRIKSIQLKTKPQSSAVSISYNNQTIIGWTRVNSKEDIKSLIEEAEKLLFQFLMPKDELIDIFWDAYKYARFKSGKDVVSIFDFYTEVRLLQIRRYLEKNKPDAKITKYTEFPKWAFLYNLDIYRSIWDEIPKDKRLALQTGSMQETMQGKGMYVNGLNPDDDYKIMCYVYEAKEGV</sequence>
<dbReference type="Proteomes" id="UP000282930">
    <property type="component" value="Chromosome"/>
</dbReference>
<gene>
    <name evidence="1" type="ORF">ELD05_07980</name>
</gene>
<dbReference type="KEGG" id="ccha:ELD05_07980"/>
<evidence type="ECO:0000313" key="1">
    <source>
        <dbReference type="EMBL" id="AZT90587.1"/>
    </source>
</evidence>
<dbReference type="EMBL" id="CP034791">
    <property type="protein sequence ID" value="AZT90587.1"/>
    <property type="molecule type" value="Genomic_DNA"/>
</dbReference>
<dbReference type="RefSeq" id="WP_127352008.1">
    <property type="nucleotide sequence ID" value="NZ_CP034791.1"/>
</dbReference>
<reference evidence="1 2" key="1">
    <citation type="submission" date="2018-12" db="EMBL/GenBank/DDBJ databases">
        <title>Genome sequence from the cellulolytic species, Caldicellulosiruptor changbaiensis.</title>
        <authorList>
            <person name="Blumer-Schuette S.E."/>
            <person name="Mendoza C."/>
        </authorList>
    </citation>
    <scope>NUCLEOTIDE SEQUENCE [LARGE SCALE GENOMIC DNA]</scope>
    <source>
        <strain evidence="1 2">CBS-Z</strain>
    </source>
</reference>
<keyword evidence="2" id="KW-1185">Reference proteome</keyword>
<accession>A0A3T0D692</accession>
<organism evidence="1 2">
    <name type="scientific">Caldicellulosiruptor changbaiensis</name>
    <dbReference type="NCBI Taxonomy" id="1222016"/>
    <lineage>
        <taxon>Bacteria</taxon>
        <taxon>Bacillati</taxon>
        <taxon>Bacillota</taxon>
        <taxon>Bacillota incertae sedis</taxon>
        <taxon>Caldicellulosiruptorales</taxon>
        <taxon>Caldicellulosiruptoraceae</taxon>
        <taxon>Caldicellulosiruptor</taxon>
    </lineage>
</organism>